<evidence type="ECO:0000313" key="1">
    <source>
        <dbReference type="EMBL" id="HFK98776.1"/>
    </source>
</evidence>
<dbReference type="AlphaFoldDB" id="A0A831ZNP3"/>
<name>A0A831ZNP3_9BACT</name>
<organism evidence="1">
    <name type="scientific">Desulfacinum infernum</name>
    <dbReference type="NCBI Taxonomy" id="35837"/>
    <lineage>
        <taxon>Bacteria</taxon>
        <taxon>Pseudomonadati</taxon>
        <taxon>Thermodesulfobacteriota</taxon>
        <taxon>Syntrophobacteria</taxon>
        <taxon>Syntrophobacterales</taxon>
        <taxon>Syntrophobacteraceae</taxon>
        <taxon>Desulfacinum</taxon>
    </lineage>
</organism>
<dbReference type="EMBL" id="DSTK01000041">
    <property type="protein sequence ID" value="HFK98776.1"/>
    <property type="molecule type" value="Genomic_DNA"/>
</dbReference>
<proteinExistence type="predicted"/>
<gene>
    <name evidence="1" type="ORF">ENS06_15805</name>
</gene>
<sequence>MRLWCDGKTRMKHIILDPSIKKLRCALGDISVWVESGDGERMEQLELPIIAVRVGNLFILCDFDEPALLRPASKECVSEKLPVPEREVEVFYWDEDDPFLHGMEAHYKSVQIGDVLFEVVREQTGCAEFMRCAFF</sequence>
<protein>
    <submittedName>
        <fullName evidence="1">Uncharacterized protein</fullName>
    </submittedName>
</protein>
<comment type="caution">
    <text evidence="1">The sequence shown here is derived from an EMBL/GenBank/DDBJ whole genome shotgun (WGS) entry which is preliminary data.</text>
</comment>
<reference evidence="1" key="1">
    <citation type="journal article" date="2020" name="mSystems">
        <title>Genome- and Community-Level Interaction Insights into Carbon Utilization and Element Cycling Functions of Hydrothermarchaeota in Hydrothermal Sediment.</title>
        <authorList>
            <person name="Zhou Z."/>
            <person name="Liu Y."/>
            <person name="Xu W."/>
            <person name="Pan J."/>
            <person name="Luo Z.H."/>
            <person name="Li M."/>
        </authorList>
    </citation>
    <scope>NUCLEOTIDE SEQUENCE [LARGE SCALE GENOMIC DNA]</scope>
    <source>
        <strain evidence="1">SpSt-456</strain>
    </source>
</reference>
<accession>A0A831ZNP3</accession>